<keyword evidence="2" id="KW-1133">Transmembrane helix</keyword>
<dbReference type="RefSeq" id="WP_183998497.1">
    <property type="nucleotide sequence ID" value="NZ_JACIEH010000002.1"/>
</dbReference>
<reference evidence="3 4" key="1">
    <citation type="submission" date="2020-08" db="EMBL/GenBank/DDBJ databases">
        <title>Genomic Encyclopedia of Type Strains, Phase IV (KMG-IV): sequencing the most valuable type-strain genomes for metagenomic binning, comparative biology and taxonomic classification.</title>
        <authorList>
            <person name="Goeker M."/>
        </authorList>
    </citation>
    <scope>NUCLEOTIDE SEQUENCE [LARGE SCALE GENOMIC DNA]</scope>
    <source>
        <strain evidence="3 4">DSM 101806</strain>
    </source>
</reference>
<feature type="region of interest" description="Disordered" evidence="1">
    <location>
        <begin position="639"/>
        <end position="766"/>
    </location>
</feature>
<evidence type="ECO:0000313" key="4">
    <source>
        <dbReference type="Proteomes" id="UP000557392"/>
    </source>
</evidence>
<feature type="compositionally biased region" description="Basic and acidic residues" evidence="1">
    <location>
        <begin position="60"/>
        <end position="85"/>
    </location>
</feature>
<feature type="compositionally biased region" description="Basic and acidic residues" evidence="1">
    <location>
        <begin position="1020"/>
        <end position="1032"/>
    </location>
</feature>
<feature type="region of interest" description="Disordered" evidence="1">
    <location>
        <begin position="1038"/>
        <end position="1057"/>
    </location>
</feature>
<gene>
    <name evidence="3" type="ORF">GGR46_002768</name>
</gene>
<feature type="compositionally biased region" description="Basic and acidic residues" evidence="1">
    <location>
        <begin position="2487"/>
        <end position="2508"/>
    </location>
</feature>
<dbReference type="Proteomes" id="UP000557392">
    <property type="component" value="Unassembled WGS sequence"/>
</dbReference>
<feature type="compositionally biased region" description="Polar residues" evidence="1">
    <location>
        <begin position="23"/>
        <end position="37"/>
    </location>
</feature>
<feature type="compositionally biased region" description="Basic and acidic residues" evidence="1">
    <location>
        <begin position="739"/>
        <end position="761"/>
    </location>
</feature>
<sequence>MSGAGVALAPRAARPAKRGGFTPQRSFATSPVMTATLQDLPARPAYLAPPPQLDGMLDAKGLDGQKLDAQKTDKVDDKAKGKAGKDGPGAGGGAAAKGKDQKAKASAAKGKGKAGGKAKGGDAGGKLAILHFLHEPMTPVTGSGQLARPRFEVVADTVAFSAPRALPFGPAKAKKADKPEVVNPADYRARFAEAATASFNLFQQLNDGARRLAEESRTFSSRIADRHRDALDQQLSRLDGDLDQARTRLMFGREEALTALHDGADAIRRKVWGASNSSLGTLSALYTSYLQAMSGPQGRAKEISARSSKAVTDLATSSDKAILALTSLKGNPAPVHDDGGEVWTPPINEAIDAKLPEKASEEVKAFTEMVKGFREPLEKLNACLPCKFSGAFADMNGRVKSVHETGPNAIRSARDAGLSSIANTELQLEDMIERGVASTDDALVKQHDSARTRYIESAAATMASETSRIEGVGRAQVRTLLAMAESQPQALQGVVDRLEDLKDRPESEFAKAVGTSTSRLRVTIATSAAKQPGLAQSVFGQQVAPIDRQAIRFDLGIARGIADIAKSSGDMVANSIASYLGEVGKGLDGLKDLPGSVTQQCQGFLDPMDNSYKTAVEKLGAAVDATGAEVNAMLTGATAKAGGDKQGEDKQGGDKGAGKDGAAKGDAKAGGGAPAAKGEGSLDGAAPQAVTSSPGSGPPKFKAKGGAKQAEPGAGAPAEPAGSCGGCNEAPPAASNEAGTKKPDKPAPKADGKGAAEKGKGGEAGAKDQMTVDKLIELSGKIAGNVLASPAIKEFQGNARRSVSEALTKHSEAIDKECSAWFSSDGDRIVAELRGTTAIQGTAYRQDLAHGSTLDERIRKAMGNSWGMPETKQQNYNSAIRSLNGKTGAAAIADLRAAFNWTDDNERARQTLESLSPADLAQLRKDHGAELITMAKELEGADRKKFEALIGLDADGKFLPASEASANYNAIRLQEAIAAGRAVEGEEGWEKTGKGIGDVGKSSGTSRLAGNDDPFNLGSDTKRRDREKNEWEKTQLAYGRNTGAVPAAGKDGKPPTKEEKLSAAQQGIIEAATRTITHHHESQGSGEYPPVEWDTVDKVGDDHKLWIKRIVENGADSKEARAARLGIEMNRAGKPKREGLDESMHFGGADAVEGGHYDAKVREQGLKGAKEEQDAVLLLYAQDQLDRQAKKDGTPHQDNKRSAEDIRKELSVQLGAKFGNDKKAADDAVGIVSDPKGSPLAAIELAISSEKKEIAIQQLKRMDKEEIAKLITAYNEAHKGEKGLEEQLGINGNHWNWHNWNGATFSGDDANEIEIAFMGVPQNPKERGEIALRVMDQQTEQAGVLGMALAYGDYKKLTDNAAELRRLMGIKEGQVDERGRIRSKDPQTGLPIKINFDENGDFVPPEKGDATAFERAVTMSRITADNYVASVDSIANFVATALVVVAAVVTTVLTGGAAASIWIPALVTLGAGLVGMGLNVAIKGGRYGRDDMVRDLVQTVVQAATAGIGAGAGAALRGGSPALKALAGSWRMSEQALAKAAGSAGALRALTLTEEVVIGAGSSMLAGGANAALDPAARRREDYGMNIFHSMAKGALGGGLGALGARGGSKMFEAASKRLSSGVSQRAMAVALAAGKSEAEVIRAGEQAVAKHWAVEIGTRAAGSGASGMASKGGEMLYDKHIKGDNISYGQIFREMGTAGLTNFIQGAAEGVGDRRMRKRYASRAEEQHWVDNNPHDPLAQQGKPREHAGGGDAEAETARLAAVARPETEAGGDAGKGGAGKLPHLDADTTRAAEMIGSGRLLDAPPEQKLLPPGKTPAAEETALTPPKTDHEELAGPQAEPTDKLLPPVKHEDPPTTQVEKQPVSAGRTGESEVLLTLKGSGGGSAPAANDNGGATEKRFAVASVDMVALGPIAEGTVFVHPESRSREAANDNFGRMVLADPNREVAVYRNPVTGEYVVIQGAKGSVGRINSAGELRGPNSVGRRTAWQALLNEQGGHWVIEHHFHPNGTDAHGKPLAHTELISRLPSGEPGDMHQVIGEVTDLGHAERSSRIYFIDNGKFNFTDFGINTNNPEKPIWINFPHPETGVHTKREFATMRAYHEFLSETLNFNFRLPESYVEPVLVPAKVPQSEPRALSAGSGHTSLSPRDVSDIQTVARRAQALPPSETHETLRTMGLVGEKDSIARLHLVVNDENIPFDTRKKVAALVLEANRADMVRRGELDPDEPLHLVFHGAPEGRSKSIREGGIDMTKITDGSSDDFGRGLYLTSQLDNALLYARRMVGKNHPDGTPQLPGEIFPFLMRGRDIPREMLDVRTGGKHRAAWDEFLDRVPAAYPPSKSSIPGLESPYKTARHYAAGDPYPQKSPTRGEVFEAFLAEKKLHMVAIVHGDLGMDSLTNGIGRGDQFSLRSQVLADTFNDQLGFTRKAAPTPAPEGEVLHSLKDLVKQDPSIAETRKVPHPDNPKRKIVLTASQQAEAQAEAAKLQAKADKKAARDQEREAKKAERAQAKAAKQQAAPETQAAPAVVDPAAAPPVVVDPAAAAATTEATGREGKQSKWVFDLAGARAAERKLALAEASALLQDSRAESLSNLANNGPAEVAKRIHEDAAMKKALSPDARLLATKLDPTLERPGTGRAPNHDENVETLDNLLRDPHFNDRHPDPNVVAEVRKYLERRRELAQLRLDIEDAQGPTLIRGQENWQQAVADAKHWREIQLPDAKLAVRKANQPVKDLLSTGPNYQAKRGTLKYDEYMGPPEFAAYQKLKGTPLKFDVDHLIPLAEVANMSKLGELLIIGDQLDADTRAEIQRRVIGLPDIPDNLKMMHRDANRFMKSDLNWSDISFEKAAQYGYSAEMVKAQRLEEIRVRKLITDAIADMIKEYGKKLAEKRAKTLQQGTPIQTLLPPPPPPPPEDDTP</sequence>
<evidence type="ECO:0000256" key="2">
    <source>
        <dbReference type="SAM" id="Phobius"/>
    </source>
</evidence>
<name>A0A7W6NY39_9SPHN</name>
<feature type="region of interest" description="Disordered" evidence="1">
    <location>
        <begin position="2473"/>
        <end position="2524"/>
    </location>
</feature>
<feature type="compositionally biased region" description="Basic and acidic residues" evidence="1">
    <location>
        <begin position="642"/>
        <end position="667"/>
    </location>
</feature>
<evidence type="ECO:0000256" key="1">
    <source>
        <dbReference type="SAM" id="MobiDB-lite"/>
    </source>
</evidence>
<protein>
    <submittedName>
        <fullName evidence="3">Uncharacterized protein</fullName>
    </submittedName>
</protein>
<feature type="region of interest" description="Disordered" evidence="1">
    <location>
        <begin position="1"/>
        <end position="121"/>
    </location>
</feature>
<feature type="region of interest" description="Disordered" evidence="1">
    <location>
        <begin position="2888"/>
        <end position="2915"/>
    </location>
</feature>
<feature type="compositionally biased region" description="Low complexity" evidence="1">
    <location>
        <begin position="2509"/>
        <end position="2524"/>
    </location>
</feature>
<keyword evidence="2" id="KW-0472">Membrane</keyword>
<feature type="transmembrane region" description="Helical" evidence="2">
    <location>
        <begin position="1434"/>
        <end position="1454"/>
    </location>
</feature>
<feature type="compositionally biased region" description="Gly residues" evidence="1">
    <location>
        <begin position="86"/>
        <end position="95"/>
    </location>
</feature>
<keyword evidence="2" id="KW-0812">Transmembrane</keyword>
<dbReference type="EMBL" id="JACIEH010000002">
    <property type="protein sequence ID" value="MBB4099204.1"/>
    <property type="molecule type" value="Genomic_DNA"/>
</dbReference>
<comment type="caution">
    <text evidence="3">The sequence shown here is derived from an EMBL/GenBank/DDBJ whole genome shotgun (WGS) entry which is preliminary data.</text>
</comment>
<evidence type="ECO:0000313" key="3">
    <source>
        <dbReference type="EMBL" id="MBB4099204.1"/>
    </source>
</evidence>
<accession>A0A7W6NY39</accession>
<feature type="compositionally biased region" description="Low complexity" evidence="1">
    <location>
        <begin position="1"/>
        <end position="13"/>
    </location>
</feature>
<keyword evidence="4" id="KW-1185">Reference proteome</keyword>
<feature type="region of interest" description="Disordered" evidence="1">
    <location>
        <begin position="1802"/>
        <end position="1870"/>
    </location>
</feature>
<feature type="transmembrane region" description="Helical" evidence="2">
    <location>
        <begin position="1461"/>
        <end position="1482"/>
    </location>
</feature>
<organism evidence="3 4">
    <name type="scientific">Sphingomonas kyeonggiensis</name>
    <dbReference type="NCBI Taxonomy" id="1268553"/>
    <lineage>
        <taxon>Bacteria</taxon>
        <taxon>Pseudomonadati</taxon>
        <taxon>Pseudomonadota</taxon>
        <taxon>Alphaproteobacteria</taxon>
        <taxon>Sphingomonadales</taxon>
        <taxon>Sphingomonadaceae</taxon>
        <taxon>Sphingomonas</taxon>
    </lineage>
</organism>
<feature type="region of interest" description="Disordered" evidence="1">
    <location>
        <begin position="985"/>
        <end position="1032"/>
    </location>
</feature>
<feature type="compositionally biased region" description="Low complexity" evidence="1">
    <location>
        <begin position="2473"/>
        <end position="2486"/>
    </location>
</feature>
<feature type="region of interest" description="Disordered" evidence="1">
    <location>
        <begin position="1719"/>
        <end position="1785"/>
    </location>
</feature>
<feature type="compositionally biased region" description="Low complexity" evidence="1">
    <location>
        <begin position="692"/>
        <end position="722"/>
    </location>
</feature>
<proteinExistence type="predicted"/>
<feature type="compositionally biased region" description="Low complexity" evidence="1">
    <location>
        <begin position="2891"/>
        <end position="2901"/>
    </location>
</feature>